<keyword evidence="3" id="KW-1185">Reference proteome</keyword>
<dbReference type="STRING" id="29529.SAMN04488122_2839"/>
<dbReference type="EMBL" id="FOJG01000001">
    <property type="protein sequence ID" value="SEW40279.1"/>
    <property type="molecule type" value="Genomic_DNA"/>
</dbReference>
<dbReference type="AlphaFoldDB" id="A0A1I0RHB4"/>
<reference evidence="3" key="1">
    <citation type="submission" date="2016-10" db="EMBL/GenBank/DDBJ databases">
        <authorList>
            <person name="Varghese N."/>
            <person name="Submissions S."/>
        </authorList>
    </citation>
    <scope>NUCLEOTIDE SEQUENCE [LARGE SCALE GENOMIC DNA]</scope>
    <source>
        <strain evidence="3">DSM 3695</strain>
    </source>
</reference>
<name>A0A1I0RHB4_9BACT</name>
<protein>
    <submittedName>
        <fullName evidence="2">AAA domain-containing protein</fullName>
    </submittedName>
</protein>
<evidence type="ECO:0000259" key="1">
    <source>
        <dbReference type="Pfam" id="PF13521"/>
    </source>
</evidence>
<dbReference type="Gene3D" id="3.40.50.300">
    <property type="entry name" value="P-loop containing nucleotide triphosphate hydrolases"/>
    <property type="match status" value="1"/>
</dbReference>
<dbReference type="InterPro" id="IPR027417">
    <property type="entry name" value="P-loop_NTPase"/>
</dbReference>
<sequence>MKIAIAGAHRVGKTTLAEELAASLPTYTLYKEPYYELEESGYEFSDIPDIEDFIQQFHYSVQQIERSEDNTIFDRCPIDILSYIHAIDPGKNIQTLFETAREIITGTDLLVFVPVETPDLIDCPRSDLPRLRSKVNEILSEWIGDFDIATVEVSGSVIHRRDQVLSLL</sequence>
<accession>A0A1I0RHB4</accession>
<dbReference type="InterPro" id="IPR038727">
    <property type="entry name" value="NadR/Ttd14_AAA_dom"/>
</dbReference>
<dbReference type="SUPFAM" id="SSF52540">
    <property type="entry name" value="P-loop containing nucleoside triphosphate hydrolases"/>
    <property type="match status" value="1"/>
</dbReference>
<dbReference type="Pfam" id="PF13521">
    <property type="entry name" value="AAA_28"/>
    <property type="match status" value="1"/>
</dbReference>
<evidence type="ECO:0000313" key="3">
    <source>
        <dbReference type="Proteomes" id="UP000199310"/>
    </source>
</evidence>
<dbReference type="OrthoDB" id="7351510at2"/>
<dbReference type="Proteomes" id="UP000199310">
    <property type="component" value="Unassembled WGS sequence"/>
</dbReference>
<proteinExistence type="predicted"/>
<organism evidence="2 3">
    <name type="scientific">Chitinophaga arvensicola</name>
    <dbReference type="NCBI Taxonomy" id="29529"/>
    <lineage>
        <taxon>Bacteria</taxon>
        <taxon>Pseudomonadati</taxon>
        <taxon>Bacteroidota</taxon>
        <taxon>Chitinophagia</taxon>
        <taxon>Chitinophagales</taxon>
        <taxon>Chitinophagaceae</taxon>
        <taxon>Chitinophaga</taxon>
    </lineage>
</organism>
<evidence type="ECO:0000313" key="2">
    <source>
        <dbReference type="EMBL" id="SEW40279.1"/>
    </source>
</evidence>
<feature type="domain" description="NadR/Ttd14 AAA" evidence="1">
    <location>
        <begin position="2"/>
        <end position="159"/>
    </location>
</feature>
<dbReference type="RefSeq" id="WP_089895731.1">
    <property type="nucleotide sequence ID" value="NZ_FOJG01000001.1"/>
</dbReference>
<gene>
    <name evidence="2" type="ORF">SAMN04488122_2839</name>
</gene>